<reference evidence="4" key="1">
    <citation type="submission" date="2016-10" db="EMBL/GenBank/DDBJ databases">
        <authorList>
            <person name="Varghese N."/>
            <person name="Submissions S."/>
        </authorList>
    </citation>
    <scope>NUCLEOTIDE SEQUENCE [LARGE SCALE GENOMIC DNA]</scope>
    <source>
        <strain evidence="4">DSM 45245</strain>
    </source>
</reference>
<keyword evidence="4" id="KW-1185">Reference proteome</keyword>
<dbReference type="AlphaFoldDB" id="A0A1H3RZ80"/>
<feature type="region of interest" description="Disordered" evidence="1">
    <location>
        <begin position="26"/>
        <end position="47"/>
    </location>
</feature>
<evidence type="ECO:0000256" key="2">
    <source>
        <dbReference type="SAM" id="SignalP"/>
    </source>
</evidence>
<name>A0A1H3RZ80_9ACTN</name>
<gene>
    <name evidence="3" type="ORF">SAMN05444365_109147</name>
</gene>
<evidence type="ECO:0000313" key="4">
    <source>
        <dbReference type="Proteomes" id="UP000242415"/>
    </source>
</evidence>
<dbReference type="OrthoDB" id="3390544at2"/>
<sequence length="169" mass="17580">MRRLILPAVCLAMLALAGCGGDSTDPGTGPDGGVDLGPLAGDGSATPPPCPFTAAKAAELVGQQLVDQGNCHFGDGKGVASLTVNIATRFAGEMTYDYQRKQAEQTYAKVTDLDGGRKGYLAVKDIAAEAVLIADHGSYTFTLDRFQRLGSSPNGYEDAMARLLDALPQ</sequence>
<dbReference type="Proteomes" id="UP000242415">
    <property type="component" value="Unassembled WGS sequence"/>
</dbReference>
<accession>A0A1H3RZ80</accession>
<dbReference type="RefSeq" id="WP_091560346.1">
    <property type="nucleotide sequence ID" value="NZ_FNPH01000009.1"/>
</dbReference>
<dbReference type="EMBL" id="FNPH01000009">
    <property type="protein sequence ID" value="SDZ30179.1"/>
    <property type="molecule type" value="Genomic_DNA"/>
</dbReference>
<protein>
    <recommendedName>
        <fullName evidence="5">DUF3558 domain-containing protein</fullName>
    </recommendedName>
</protein>
<proteinExistence type="predicted"/>
<organism evidence="3 4">
    <name type="scientific">Micromonospora pattaloongensis</name>
    <dbReference type="NCBI Taxonomy" id="405436"/>
    <lineage>
        <taxon>Bacteria</taxon>
        <taxon>Bacillati</taxon>
        <taxon>Actinomycetota</taxon>
        <taxon>Actinomycetes</taxon>
        <taxon>Micromonosporales</taxon>
        <taxon>Micromonosporaceae</taxon>
        <taxon>Micromonospora</taxon>
    </lineage>
</organism>
<feature type="signal peptide" evidence="2">
    <location>
        <begin position="1"/>
        <end position="17"/>
    </location>
</feature>
<dbReference type="PROSITE" id="PS51257">
    <property type="entry name" value="PROKAR_LIPOPROTEIN"/>
    <property type="match status" value="1"/>
</dbReference>
<evidence type="ECO:0008006" key="5">
    <source>
        <dbReference type="Google" id="ProtNLM"/>
    </source>
</evidence>
<keyword evidence="2" id="KW-0732">Signal</keyword>
<feature type="chain" id="PRO_5039032974" description="DUF3558 domain-containing protein" evidence="2">
    <location>
        <begin position="18"/>
        <end position="169"/>
    </location>
</feature>
<evidence type="ECO:0000313" key="3">
    <source>
        <dbReference type="EMBL" id="SDZ30179.1"/>
    </source>
</evidence>
<dbReference type="STRING" id="405436.SAMN05444365_109147"/>
<evidence type="ECO:0000256" key="1">
    <source>
        <dbReference type="SAM" id="MobiDB-lite"/>
    </source>
</evidence>